<dbReference type="EMBL" id="CP027116">
    <property type="protein sequence ID" value="AVM24336.1"/>
    <property type="molecule type" value="Genomic_DNA"/>
</dbReference>
<protein>
    <recommendedName>
        <fullName evidence="3">Lipoprotein</fullName>
    </recommendedName>
</protein>
<accession>A0AAD0HNE8</accession>
<sequence length="230" mass="26668">MNKSILFILGTIVILSGCGQNKVTEESSSTKTVIANEEKSSANDSHNLTEEDRKLIQLIKEEKFDEVISKTSELNNVFQKDYYFIASAFKKNKDLNEKKANVENYDSYAYIEAMLDKVKYSNDHSDLNFKQFKKDNLDKIKSLETLKNQNEVKDKNETEEYERKKQIEDRTLNPQSISIGMTEDDVLINGWGRPTKVNTNITKNRTLKQWVYKGNKYLYFEDGILTSISK</sequence>
<evidence type="ECO:0000313" key="1">
    <source>
        <dbReference type="EMBL" id="AVM24336.1"/>
    </source>
</evidence>
<evidence type="ECO:0008006" key="3">
    <source>
        <dbReference type="Google" id="ProtNLM"/>
    </source>
</evidence>
<proteinExistence type="predicted"/>
<dbReference type="RefSeq" id="WP_117730762.1">
    <property type="nucleotide sequence ID" value="NZ_CP027116.1"/>
</dbReference>
<dbReference type="Proteomes" id="UP000264960">
    <property type="component" value="Chromosome"/>
</dbReference>
<dbReference type="AlphaFoldDB" id="A0AAD0HNE8"/>
<evidence type="ECO:0000313" key="2">
    <source>
        <dbReference type="Proteomes" id="UP000264960"/>
    </source>
</evidence>
<gene>
    <name evidence="1" type="ORF">C5695_11000</name>
</gene>
<dbReference type="PROSITE" id="PS51257">
    <property type="entry name" value="PROKAR_LIPOPROTEIN"/>
    <property type="match status" value="1"/>
</dbReference>
<reference evidence="1 2" key="1">
    <citation type="submission" date="2018-02" db="EMBL/GenBank/DDBJ databases">
        <title>The complete genome of two Bacillus pumilus strains from Cuatro Cienegas, Coahuila, Mexico.</title>
        <authorList>
            <person name="Zarza E."/>
            <person name="Alcaraz L.D."/>
            <person name="Aguilar-Salinas B."/>
            <person name="Islas A."/>
            <person name="Olmedo-Alvarez G."/>
        </authorList>
    </citation>
    <scope>NUCLEOTIDE SEQUENCE [LARGE SCALE GENOMIC DNA]</scope>
    <source>
        <strain evidence="1 2">145</strain>
    </source>
</reference>
<organism evidence="1 2">
    <name type="scientific">Bacillus pumilus</name>
    <name type="common">Bacillus mesentericus</name>
    <dbReference type="NCBI Taxonomy" id="1408"/>
    <lineage>
        <taxon>Bacteria</taxon>
        <taxon>Bacillati</taxon>
        <taxon>Bacillota</taxon>
        <taxon>Bacilli</taxon>
        <taxon>Bacillales</taxon>
        <taxon>Bacillaceae</taxon>
        <taxon>Bacillus</taxon>
    </lineage>
</organism>
<name>A0AAD0HNE8_BACPU</name>